<feature type="region of interest" description="Disordered" evidence="1">
    <location>
        <begin position="34"/>
        <end position="59"/>
    </location>
</feature>
<keyword evidence="3" id="KW-1185">Reference proteome</keyword>
<protein>
    <submittedName>
        <fullName evidence="2">Uncharacterized protein</fullName>
    </submittedName>
</protein>
<dbReference type="AlphaFoldDB" id="A0A8C5ZKR1"/>
<organism evidence="2 3">
    <name type="scientific">Marmota marmota marmota</name>
    <name type="common">Alpine marmot</name>
    <dbReference type="NCBI Taxonomy" id="9994"/>
    <lineage>
        <taxon>Eukaryota</taxon>
        <taxon>Metazoa</taxon>
        <taxon>Chordata</taxon>
        <taxon>Craniata</taxon>
        <taxon>Vertebrata</taxon>
        <taxon>Euteleostomi</taxon>
        <taxon>Mammalia</taxon>
        <taxon>Eutheria</taxon>
        <taxon>Euarchontoglires</taxon>
        <taxon>Glires</taxon>
        <taxon>Rodentia</taxon>
        <taxon>Sciuromorpha</taxon>
        <taxon>Sciuridae</taxon>
        <taxon>Xerinae</taxon>
        <taxon>Marmotini</taxon>
        <taxon>Marmota</taxon>
    </lineage>
</organism>
<dbReference type="GeneTree" id="ENSGT01030000236295"/>
<evidence type="ECO:0000256" key="1">
    <source>
        <dbReference type="SAM" id="MobiDB-lite"/>
    </source>
</evidence>
<reference evidence="2" key="1">
    <citation type="submission" date="2025-08" db="UniProtKB">
        <authorList>
            <consortium name="Ensembl"/>
        </authorList>
    </citation>
    <scope>IDENTIFICATION</scope>
</reference>
<dbReference type="Ensembl" id="ENSMMMT00000016458.1">
    <property type="protein sequence ID" value="ENSMMMP00000014431.1"/>
    <property type="gene ID" value="ENSMMMG00000012851.1"/>
</dbReference>
<sequence>MLPPPGGSGERTVSVEAQLRSSSGFLALSLKSVHPEAPKPWPGPAMRRRPAGPQGEAGTHPLRLLVWEDARRPSSCEVAVDFEGVPGAPLVGIYPVFTWIRDREVALSLVNTPPSSPNHFRHVTGYSRAGRGVLGGLPHPSGQWDPGEKTENHPGSQECDKS</sequence>
<evidence type="ECO:0000313" key="2">
    <source>
        <dbReference type="Ensembl" id="ENSMMMP00000014431.1"/>
    </source>
</evidence>
<reference evidence="2" key="2">
    <citation type="submission" date="2025-09" db="UniProtKB">
        <authorList>
            <consortium name="Ensembl"/>
        </authorList>
    </citation>
    <scope>IDENTIFICATION</scope>
</reference>
<feature type="compositionally biased region" description="Basic and acidic residues" evidence="1">
    <location>
        <begin position="146"/>
        <end position="162"/>
    </location>
</feature>
<proteinExistence type="predicted"/>
<name>A0A8C5ZKR1_MARMA</name>
<feature type="region of interest" description="Disordered" evidence="1">
    <location>
        <begin position="131"/>
        <end position="162"/>
    </location>
</feature>
<accession>A0A8C5ZKR1</accession>
<dbReference type="Proteomes" id="UP000694407">
    <property type="component" value="Unplaced"/>
</dbReference>
<evidence type="ECO:0000313" key="3">
    <source>
        <dbReference type="Proteomes" id="UP000694407"/>
    </source>
</evidence>